<feature type="transmembrane region" description="Helical" evidence="8">
    <location>
        <begin position="281"/>
        <end position="299"/>
    </location>
</feature>
<evidence type="ECO:0000256" key="1">
    <source>
        <dbReference type="ARBA" id="ARBA00004651"/>
    </source>
</evidence>
<dbReference type="EMBL" id="CP040710">
    <property type="protein sequence ID" value="QCW99498.1"/>
    <property type="molecule type" value="Genomic_DNA"/>
</dbReference>
<dbReference type="Pfam" id="PF01594">
    <property type="entry name" value="AI-2E_transport"/>
    <property type="match status" value="1"/>
</dbReference>
<evidence type="ECO:0000256" key="3">
    <source>
        <dbReference type="ARBA" id="ARBA00022448"/>
    </source>
</evidence>
<dbReference type="PANTHER" id="PTHR21716">
    <property type="entry name" value="TRANSMEMBRANE PROTEIN"/>
    <property type="match status" value="1"/>
</dbReference>
<keyword evidence="10" id="KW-1185">Reference proteome</keyword>
<keyword evidence="7 8" id="KW-0472">Membrane</keyword>
<evidence type="ECO:0000313" key="9">
    <source>
        <dbReference type="EMBL" id="QCW99498.1"/>
    </source>
</evidence>
<feature type="transmembrane region" description="Helical" evidence="8">
    <location>
        <begin position="319"/>
        <end position="345"/>
    </location>
</feature>
<sequence length="366" mass="40881">MKSLTIAKGIIKAIGFFLTIAVLLVILYKVQSLILYLLAAGVLALLGRPMVNFFVTRLKVSKTLAALITVFFIFLLLVGLVILFVPMLTEQGKNLALVDYHNIQLELDKLYAKFSEYLGTSKDTIKDLMADSEIEQNVSKEFATAAVPTLFDALLKLSTELSVGLFSIIFMTFFMLKDKSSFQQFILAMMPEKHLERTLNSIDKIKNLLSRYFLGLLVQIAILFVIYSATLLLVGTENALIVAFFCALFNILPYIGPLIGAALMIVLTITSHINMDFSQDILLLVGYVLIGVTIGQLLDNFVSQPFIYSNSVKSHPMEIFVIIIAIGLIFGIPGMIIAVPGYAVIKVIVKEFFRYNRFVRFWTKGI</sequence>
<evidence type="ECO:0000256" key="7">
    <source>
        <dbReference type="ARBA" id="ARBA00023136"/>
    </source>
</evidence>
<gene>
    <name evidence="9" type="ORF">FGM00_04995</name>
</gene>
<accession>A0A5B7SQ25</accession>
<comment type="subcellular location">
    <subcellularLocation>
        <location evidence="1">Cell membrane</location>
        <topology evidence="1">Multi-pass membrane protein</topology>
    </subcellularLocation>
</comment>
<dbReference type="AlphaFoldDB" id="A0A5B7SQ25"/>
<keyword evidence="5 8" id="KW-0812">Transmembrane</keyword>
<dbReference type="Proteomes" id="UP000310017">
    <property type="component" value="Chromosome"/>
</dbReference>
<dbReference type="OrthoDB" id="9793390at2"/>
<evidence type="ECO:0000256" key="4">
    <source>
        <dbReference type="ARBA" id="ARBA00022475"/>
    </source>
</evidence>
<feature type="transmembrane region" description="Helical" evidence="8">
    <location>
        <begin position="9"/>
        <end position="27"/>
    </location>
</feature>
<evidence type="ECO:0000256" key="2">
    <source>
        <dbReference type="ARBA" id="ARBA00009773"/>
    </source>
</evidence>
<organism evidence="9 10">
    <name type="scientific">Aggregatimonas sangjinii</name>
    <dbReference type="NCBI Taxonomy" id="2583587"/>
    <lineage>
        <taxon>Bacteria</taxon>
        <taxon>Pseudomonadati</taxon>
        <taxon>Bacteroidota</taxon>
        <taxon>Flavobacteriia</taxon>
        <taxon>Flavobacteriales</taxon>
        <taxon>Flavobacteriaceae</taxon>
        <taxon>Aggregatimonas</taxon>
    </lineage>
</organism>
<feature type="transmembrane region" description="Helical" evidence="8">
    <location>
        <begin position="63"/>
        <end position="85"/>
    </location>
</feature>
<feature type="transmembrane region" description="Helical" evidence="8">
    <location>
        <begin position="157"/>
        <end position="176"/>
    </location>
</feature>
<evidence type="ECO:0000256" key="5">
    <source>
        <dbReference type="ARBA" id="ARBA00022692"/>
    </source>
</evidence>
<proteinExistence type="inferred from homology"/>
<keyword evidence="3" id="KW-0813">Transport</keyword>
<feature type="transmembrane region" description="Helical" evidence="8">
    <location>
        <begin position="33"/>
        <end position="51"/>
    </location>
</feature>
<dbReference type="GO" id="GO:0005886">
    <property type="term" value="C:plasma membrane"/>
    <property type="evidence" value="ECO:0007669"/>
    <property type="project" value="UniProtKB-SubCell"/>
</dbReference>
<evidence type="ECO:0000256" key="6">
    <source>
        <dbReference type="ARBA" id="ARBA00022989"/>
    </source>
</evidence>
<dbReference type="KEGG" id="asag:FGM00_04995"/>
<dbReference type="PANTHER" id="PTHR21716:SF53">
    <property type="entry name" value="PERMEASE PERM-RELATED"/>
    <property type="match status" value="1"/>
</dbReference>
<feature type="transmembrane region" description="Helical" evidence="8">
    <location>
        <begin position="240"/>
        <end position="269"/>
    </location>
</feature>
<dbReference type="RefSeq" id="WP_138851851.1">
    <property type="nucleotide sequence ID" value="NZ_CP040710.1"/>
</dbReference>
<evidence type="ECO:0000313" key="10">
    <source>
        <dbReference type="Proteomes" id="UP000310017"/>
    </source>
</evidence>
<name>A0A5B7SQ25_9FLAO</name>
<evidence type="ECO:0000256" key="8">
    <source>
        <dbReference type="SAM" id="Phobius"/>
    </source>
</evidence>
<comment type="similarity">
    <text evidence="2">Belongs to the autoinducer-2 exporter (AI-2E) (TC 2.A.86) family.</text>
</comment>
<protein>
    <submittedName>
        <fullName evidence="9">AI-2E family transporter</fullName>
    </submittedName>
</protein>
<reference evidence="9 10" key="1">
    <citation type="submission" date="2019-05" db="EMBL/GenBank/DDBJ databases">
        <title>Genome sequencing of F202Z8.</title>
        <authorList>
            <person name="Kwon Y.M."/>
        </authorList>
    </citation>
    <scope>NUCLEOTIDE SEQUENCE [LARGE SCALE GENOMIC DNA]</scope>
    <source>
        <strain evidence="9 10">F202Z8</strain>
    </source>
</reference>
<keyword evidence="4" id="KW-1003">Cell membrane</keyword>
<feature type="transmembrane region" description="Helical" evidence="8">
    <location>
        <begin position="212"/>
        <end position="234"/>
    </location>
</feature>
<keyword evidence="6 8" id="KW-1133">Transmembrane helix</keyword>
<dbReference type="InterPro" id="IPR002549">
    <property type="entry name" value="AI-2E-like"/>
</dbReference>